<dbReference type="Proteomes" id="UP001363151">
    <property type="component" value="Unassembled WGS sequence"/>
</dbReference>
<dbReference type="EMBL" id="JBBJCI010000087">
    <property type="protein sequence ID" value="KAK7248662.1"/>
    <property type="molecule type" value="Genomic_DNA"/>
</dbReference>
<comment type="caution">
    <text evidence="2">The sequence shown here is derived from an EMBL/GenBank/DDBJ whole genome shotgun (WGS) entry which is preliminary data.</text>
</comment>
<protein>
    <submittedName>
        <fullName evidence="2">Uncharacterized protein</fullName>
    </submittedName>
</protein>
<evidence type="ECO:0000313" key="2">
    <source>
        <dbReference type="EMBL" id="KAK7248662.1"/>
    </source>
</evidence>
<evidence type="ECO:0000256" key="1">
    <source>
        <dbReference type="SAM" id="MobiDB-lite"/>
    </source>
</evidence>
<gene>
    <name evidence="2" type="ORF">SO694_00040066</name>
</gene>
<organism evidence="2 3">
    <name type="scientific">Aureococcus anophagefferens</name>
    <name type="common">Harmful bloom alga</name>
    <dbReference type="NCBI Taxonomy" id="44056"/>
    <lineage>
        <taxon>Eukaryota</taxon>
        <taxon>Sar</taxon>
        <taxon>Stramenopiles</taxon>
        <taxon>Ochrophyta</taxon>
        <taxon>Pelagophyceae</taxon>
        <taxon>Pelagomonadales</taxon>
        <taxon>Pelagomonadaceae</taxon>
        <taxon>Aureococcus</taxon>
    </lineage>
</organism>
<feature type="region of interest" description="Disordered" evidence="1">
    <location>
        <begin position="1"/>
        <end position="26"/>
    </location>
</feature>
<dbReference type="InterPro" id="IPR036957">
    <property type="entry name" value="Znf_PARP_sf"/>
</dbReference>
<dbReference type="Gene3D" id="3.30.1740.10">
    <property type="entry name" value="Zinc finger, PARP-type"/>
    <property type="match status" value="1"/>
</dbReference>
<proteinExistence type="predicted"/>
<reference evidence="2 3" key="1">
    <citation type="submission" date="2024-03" db="EMBL/GenBank/DDBJ databases">
        <title>Aureococcus anophagefferens CCMP1851 and Kratosvirus quantuckense: Draft genome of a second virus-susceptible host strain in the model system.</title>
        <authorList>
            <person name="Chase E."/>
            <person name="Truchon A.R."/>
            <person name="Schepens W."/>
            <person name="Wilhelm S.W."/>
        </authorList>
    </citation>
    <scope>NUCLEOTIDE SEQUENCE [LARGE SCALE GENOMIC DNA]</scope>
    <source>
        <strain evidence="2 3">CCMP1851</strain>
    </source>
</reference>
<dbReference type="SUPFAM" id="SSF57716">
    <property type="entry name" value="Glucocorticoid receptor-like (DNA-binding domain)"/>
    <property type="match status" value="1"/>
</dbReference>
<feature type="compositionally biased region" description="Basic and acidic residues" evidence="1">
    <location>
        <begin position="7"/>
        <end position="26"/>
    </location>
</feature>
<accession>A0ABR1G6P4</accession>
<sequence length="127" mass="14059">MSAEPAHCPRAERGDEGAAQVRRRDVVQDREAARARPAANLCAQLGLEASQQGLGRIGGKLAGHIGENRFVVGAADDGRSKRQSILCREYLRPGEPRIGKRPPSVRWGHSPKRWYHIDCCFASFKRT</sequence>
<evidence type="ECO:0000313" key="3">
    <source>
        <dbReference type="Proteomes" id="UP001363151"/>
    </source>
</evidence>
<keyword evidence="3" id="KW-1185">Reference proteome</keyword>
<name>A0ABR1G6P4_AURAN</name>